<evidence type="ECO:0000256" key="1">
    <source>
        <dbReference type="PROSITE-ProRule" id="PRU00176"/>
    </source>
</evidence>
<dbReference type="GO" id="GO:0006397">
    <property type="term" value="P:mRNA processing"/>
    <property type="evidence" value="ECO:0007669"/>
    <property type="project" value="InterPro"/>
</dbReference>
<dbReference type="AlphaFoldDB" id="V9L4Q5"/>
<dbReference type="EMBL" id="JW874400">
    <property type="protein sequence ID" value="AFP06917.1"/>
    <property type="molecule type" value="mRNA"/>
</dbReference>
<dbReference type="InterPro" id="IPR012677">
    <property type="entry name" value="Nucleotide-bd_a/b_plait_sf"/>
</dbReference>
<organism evidence="3">
    <name type="scientific">Callorhinchus milii</name>
    <name type="common">Ghost shark</name>
    <dbReference type="NCBI Taxonomy" id="7868"/>
    <lineage>
        <taxon>Eukaryota</taxon>
        <taxon>Metazoa</taxon>
        <taxon>Chordata</taxon>
        <taxon>Craniata</taxon>
        <taxon>Vertebrata</taxon>
        <taxon>Chondrichthyes</taxon>
        <taxon>Holocephali</taxon>
        <taxon>Chimaeriformes</taxon>
        <taxon>Callorhinchidae</taxon>
        <taxon>Callorhinchus</taxon>
    </lineage>
</organism>
<dbReference type="GO" id="GO:0005634">
    <property type="term" value="C:nucleus"/>
    <property type="evidence" value="ECO:0007669"/>
    <property type="project" value="InterPro"/>
</dbReference>
<dbReference type="Gene3D" id="3.30.70.330">
    <property type="match status" value="2"/>
</dbReference>
<evidence type="ECO:0000259" key="2">
    <source>
        <dbReference type="PROSITE" id="PS50102"/>
    </source>
</evidence>
<dbReference type="InterPro" id="IPR006509">
    <property type="entry name" value="RBM39_SF"/>
</dbReference>
<reference evidence="3" key="1">
    <citation type="journal article" date="2014" name="Nature">
        <title>Elephant shark genome provides unique insights into gnathostome evolution.</title>
        <authorList>
            <consortium name="International Elephant Shark Genome Sequencing Consortium"/>
            <person name="Venkatesh B."/>
            <person name="Lee A.P."/>
            <person name="Ravi V."/>
            <person name="Maurya A.K."/>
            <person name="Lian M.M."/>
            <person name="Swann J.B."/>
            <person name="Ohta Y."/>
            <person name="Flajnik M.F."/>
            <person name="Sutoh Y."/>
            <person name="Kasahara M."/>
            <person name="Hoon S."/>
            <person name="Gangu V."/>
            <person name="Roy S.W."/>
            <person name="Irimia M."/>
            <person name="Korzh V."/>
            <person name="Kondrychyn I."/>
            <person name="Lim Z.W."/>
            <person name="Tay B.H."/>
            <person name="Tohari S."/>
            <person name="Kong K.W."/>
            <person name="Ho S."/>
            <person name="Lorente-Galdos B."/>
            <person name="Quilez J."/>
            <person name="Marques-Bonet T."/>
            <person name="Raney B.J."/>
            <person name="Ingham P.W."/>
            <person name="Tay A."/>
            <person name="Hillier L.W."/>
            <person name="Minx P."/>
            <person name="Boehm T."/>
            <person name="Wilson R.K."/>
            <person name="Brenner S."/>
            <person name="Warren W.C."/>
        </authorList>
    </citation>
    <scope>NUCLEOTIDE SEQUENCE</scope>
    <source>
        <tissue evidence="3">Testis</tissue>
    </source>
</reference>
<feature type="domain" description="RRM" evidence="2">
    <location>
        <begin position="23"/>
        <end position="101"/>
    </location>
</feature>
<dbReference type="SUPFAM" id="SSF54928">
    <property type="entry name" value="RNA-binding domain, RBD"/>
    <property type="match status" value="2"/>
</dbReference>
<dbReference type="CDD" id="cd12285">
    <property type="entry name" value="RRM3_RBM39_like"/>
    <property type="match status" value="1"/>
</dbReference>
<name>V9L4Q5_CALMI</name>
<dbReference type="InterPro" id="IPR000504">
    <property type="entry name" value="RRM_dom"/>
</dbReference>
<sequence length="267" mass="29451">AQAERNRALPTPGVPVRSGSGSMRIFVASLHSNVTERILEEIFQPFGEIDSVQILRDPDTGQSRGYGFIVFVESDCGRRALEQMNGLELAGRRLVVGLVTEGSDGSWGLHDQEEKIRNGKSPTQDQCPAVMKSLTIRTPTQQTQGEVVGIPVNDLPPRPLSSQCIQLSNLLHPLQDTSEEREVMEDVIEECNKYGGVIHIHLNSAQGDVYIKCPTVRGAELIVNVLNGRWFAGRMISAVFVPVARYHKLFPESVSACRLVLGSHREK</sequence>
<dbReference type="PANTHER" id="PTHR48036">
    <property type="entry name" value="SPLICING FACTOR (PAD-1), PUTATIVE (AFU_ORTHOLOGUE AFUA_1G15810)-RELATED"/>
    <property type="match status" value="1"/>
</dbReference>
<evidence type="ECO:0000313" key="3">
    <source>
        <dbReference type="EMBL" id="AFP06917.1"/>
    </source>
</evidence>
<keyword evidence="1" id="KW-0694">RNA-binding</keyword>
<accession>V9L4Q5</accession>
<protein>
    <submittedName>
        <fullName evidence="3">RNA-binding protein 39-like protein</fullName>
    </submittedName>
</protein>
<dbReference type="PROSITE" id="PS50102">
    <property type="entry name" value="RRM"/>
    <property type="match status" value="1"/>
</dbReference>
<dbReference type="SMART" id="SM00360">
    <property type="entry name" value="RRM"/>
    <property type="match status" value="2"/>
</dbReference>
<dbReference type="GO" id="GO:0003723">
    <property type="term" value="F:RNA binding"/>
    <property type="evidence" value="ECO:0007669"/>
    <property type="project" value="UniProtKB-UniRule"/>
</dbReference>
<dbReference type="InterPro" id="IPR035979">
    <property type="entry name" value="RBD_domain_sf"/>
</dbReference>
<proteinExistence type="evidence at transcript level"/>
<feature type="non-terminal residue" evidence="3">
    <location>
        <position position="1"/>
    </location>
</feature>
<dbReference type="Pfam" id="PF00076">
    <property type="entry name" value="RRM_1"/>
    <property type="match status" value="1"/>
</dbReference>